<protein>
    <submittedName>
        <fullName evidence="2">Esterase-like activity of phytase family protein</fullName>
    </submittedName>
</protein>
<dbReference type="RefSeq" id="WP_115415466.1">
    <property type="nucleotide sequence ID" value="NZ_CP031357.1"/>
</dbReference>
<reference evidence="3" key="1">
    <citation type="submission" date="2018-07" db="EMBL/GenBank/DDBJ databases">
        <title>Genome sequence of Erythrobacter strain YH-07, an antagonistic bacterium isolated from Yellow Sea.</title>
        <authorList>
            <person name="Tang T."/>
            <person name="Liu Q."/>
            <person name="Sun X."/>
        </authorList>
    </citation>
    <scope>NUCLEOTIDE SEQUENCE [LARGE SCALE GENOMIC DNA]</scope>
    <source>
        <strain evidence="3">YH-07</strain>
    </source>
</reference>
<accession>A0A345YBH5</accession>
<feature type="domain" description="Phytase-like" evidence="1">
    <location>
        <begin position="64"/>
        <end position="304"/>
    </location>
</feature>
<dbReference type="EMBL" id="CP031357">
    <property type="protein sequence ID" value="AXK41277.1"/>
    <property type="molecule type" value="Genomic_DNA"/>
</dbReference>
<proteinExistence type="predicted"/>
<dbReference type="OrthoDB" id="9798693at2"/>
<dbReference type="KEGG" id="err:DVR09_02105"/>
<dbReference type="AlphaFoldDB" id="A0A345YBH5"/>
<keyword evidence="3" id="KW-1185">Reference proteome</keyword>
<dbReference type="Proteomes" id="UP000254508">
    <property type="component" value="Chromosome"/>
</dbReference>
<evidence type="ECO:0000313" key="3">
    <source>
        <dbReference type="Proteomes" id="UP000254508"/>
    </source>
</evidence>
<dbReference type="InterPro" id="IPR027372">
    <property type="entry name" value="Phytase-like_dom"/>
</dbReference>
<gene>
    <name evidence="2" type="ORF">DVR09_02105</name>
</gene>
<dbReference type="Pfam" id="PF13449">
    <property type="entry name" value="Phytase-like"/>
    <property type="match status" value="1"/>
</dbReference>
<organism evidence="2 3">
    <name type="scientific">Erythrobacter aureus</name>
    <dbReference type="NCBI Taxonomy" id="2182384"/>
    <lineage>
        <taxon>Bacteria</taxon>
        <taxon>Pseudomonadati</taxon>
        <taxon>Pseudomonadota</taxon>
        <taxon>Alphaproteobacteria</taxon>
        <taxon>Sphingomonadales</taxon>
        <taxon>Erythrobacteraceae</taxon>
        <taxon>Erythrobacter/Porphyrobacter group</taxon>
        <taxon>Erythrobacter</taxon>
    </lineage>
</organism>
<name>A0A345YBH5_9SPHN</name>
<evidence type="ECO:0000259" key="1">
    <source>
        <dbReference type="Pfam" id="PF13449"/>
    </source>
</evidence>
<sequence length="325" mass="36376">MRRTRLLSIILLTAALAPGLWWRAPEPPRDFQRSVTIRPLAITPERRGPFTLSAAWELTGDRLEFGGFSALVARDDRRFLAGSDTGRRLQFERPDRSAQPGVLARFADEEASAKVGRDLESLAVDPASGTVWGGYEYRKSIVRFDARFNPDAEVRPAGMRDWEDNAGAETLVRLADGRFLVVEERARRGRGRHHALVFATDPVKDRDPARAIVGIPAGYRPVDGTPIDGGQALVLLRRVVWGIPPGFESAIAHVNIDRRNPDGSIAARLVTEFGDAIPQENYEGLALTRDHDGTHLWLISDDNFMSTQRTLLLKLRWDQREKARE</sequence>
<evidence type="ECO:0000313" key="2">
    <source>
        <dbReference type="EMBL" id="AXK41277.1"/>
    </source>
</evidence>